<dbReference type="SUPFAM" id="SSF75304">
    <property type="entry name" value="Amidase signature (AS) enzymes"/>
    <property type="match status" value="1"/>
</dbReference>
<accession>A0ABY8QRY6</accession>
<dbReference type="PANTHER" id="PTHR11895:SF151">
    <property type="entry name" value="GLUTAMYL-TRNA(GLN) AMIDOTRANSFERASE SUBUNIT A"/>
    <property type="match status" value="1"/>
</dbReference>
<protein>
    <submittedName>
        <fullName evidence="3">Amidase</fullName>
    </submittedName>
</protein>
<evidence type="ECO:0000256" key="1">
    <source>
        <dbReference type="SAM" id="MobiDB-lite"/>
    </source>
</evidence>
<evidence type="ECO:0000259" key="2">
    <source>
        <dbReference type="Pfam" id="PF01425"/>
    </source>
</evidence>
<dbReference type="InterPro" id="IPR036928">
    <property type="entry name" value="AS_sf"/>
</dbReference>
<name>A0ABY8QRY6_9MICO</name>
<dbReference type="InterPro" id="IPR023631">
    <property type="entry name" value="Amidase_dom"/>
</dbReference>
<dbReference type="PANTHER" id="PTHR11895">
    <property type="entry name" value="TRANSAMIDASE"/>
    <property type="match status" value="1"/>
</dbReference>
<gene>
    <name evidence="3" type="ORF">LWF01_16580</name>
</gene>
<dbReference type="Proteomes" id="UP001209083">
    <property type="component" value="Chromosome"/>
</dbReference>
<dbReference type="InterPro" id="IPR000120">
    <property type="entry name" value="Amidase"/>
</dbReference>
<evidence type="ECO:0000313" key="3">
    <source>
        <dbReference type="EMBL" id="WGW11688.1"/>
    </source>
</evidence>
<dbReference type="Gene3D" id="3.90.1300.10">
    <property type="entry name" value="Amidase signature (AS) domain"/>
    <property type="match status" value="1"/>
</dbReference>
<dbReference type="Pfam" id="PF01425">
    <property type="entry name" value="Amidase"/>
    <property type="match status" value="1"/>
</dbReference>
<evidence type="ECO:0000313" key="4">
    <source>
        <dbReference type="Proteomes" id="UP001209083"/>
    </source>
</evidence>
<reference evidence="3 4" key="1">
    <citation type="submission" date="2023-05" db="EMBL/GenBank/DDBJ databases">
        <title>Lithophilousrod everest ZFBP1038 complete genpme.</title>
        <authorList>
            <person name="Tian M."/>
        </authorList>
    </citation>
    <scope>NUCLEOTIDE SEQUENCE [LARGE SCALE GENOMIC DNA]</scope>
    <source>
        <strain evidence="3 4">ZFBP1038</strain>
    </source>
</reference>
<organism evidence="3 4">
    <name type="scientific">Saxibacter everestensis</name>
    <dbReference type="NCBI Taxonomy" id="2909229"/>
    <lineage>
        <taxon>Bacteria</taxon>
        <taxon>Bacillati</taxon>
        <taxon>Actinomycetota</taxon>
        <taxon>Actinomycetes</taxon>
        <taxon>Micrococcales</taxon>
        <taxon>Brevibacteriaceae</taxon>
        <taxon>Saxibacter</taxon>
    </lineage>
</organism>
<keyword evidence="4" id="KW-1185">Reference proteome</keyword>
<sequence>MTNELLQLPISALSGMIAERRLSSEELVKACFERISEREATIKAWAHLDPDLALEQARRRDAEAPKGPLHGVPVGVKDVIDTRDMPTRRGTSIYADRRPGVDATCVARLREKGAVILGKTTTTEFATWTPSDTTNPHNSSHTPGGSSSGSAAAVAAGMVPLALGTQTVGSTIRPAAFCGVIGMKPSFGFVPMAGVNVTSQRLDTIGLFAKKPEDLAYLYAELGPSPESGPTPDLELVRVIETPWWDKADQNARSALARSWLALTAAGLRVEAAELPAGFEEIPELQNLIAHYDIANNLRQDYVLHASQFSDNLGTRMEEGLAIGPRSYGEALRRVDVLRAMLPRVLGSGEAIVMPAATGAAPSGIDWTGDPVFCQPWSMFGNPAATVPAHIDAATGLPVGVQLVGRFGDDQLVLRLAQTLHAALNEE</sequence>
<dbReference type="RefSeq" id="WP_349638478.1">
    <property type="nucleotide sequence ID" value="NZ_CP090958.1"/>
</dbReference>
<proteinExistence type="predicted"/>
<dbReference type="EMBL" id="CP090958">
    <property type="protein sequence ID" value="WGW11688.1"/>
    <property type="molecule type" value="Genomic_DNA"/>
</dbReference>
<feature type="domain" description="Amidase" evidence="2">
    <location>
        <begin position="26"/>
        <end position="414"/>
    </location>
</feature>
<feature type="region of interest" description="Disordered" evidence="1">
    <location>
        <begin position="127"/>
        <end position="151"/>
    </location>
</feature>
<feature type="compositionally biased region" description="Polar residues" evidence="1">
    <location>
        <begin position="127"/>
        <end position="143"/>
    </location>
</feature>